<keyword evidence="7" id="KW-0812">Transmembrane</keyword>
<dbReference type="Gene3D" id="1.10.630.10">
    <property type="entry name" value="Cytochrome P450"/>
    <property type="match status" value="1"/>
</dbReference>
<keyword evidence="7" id="KW-1133">Transmembrane helix</keyword>
<keyword evidence="7" id="KW-0472">Membrane</keyword>
<dbReference type="GO" id="GO:0020037">
    <property type="term" value="F:heme binding"/>
    <property type="evidence" value="ECO:0007669"/>
    <property type="project" value="InterPro"/>
</dbReference>
<dbReference type="Proteomes" id="UP000781932">
    <property type="component" value="Unassembled WGS sequence"/>
</dbReference>
<evidence type="ECO:0000256" key="3">
    <source>
        <dbReference type="ARBA" id="ARBA00022617"/>
    </source>
</evidence>
<dbReference type="PRINTS" id="PR00385">
    <property type="entry name" value="P450"/>
</dbReference>
<dbReference type="SUPFAM" id="SSF48264">
    <property type="entry name" value="Cytochrome P450"/>
    <property type="match status" value="1"/>
</dbReference>
<comment type="caution">
    <text evidence="8">The sequence shown here is derived from an EMBL/GenBank/DDBJ whole genome shotgun (WGS) entry which is preliminary data.</text>
</comment>
<sequence length="505" mass="57978">METFKDSILPNVTLLTAALFLGFGIIIYRIGIVIWRLFFHPLAGFPGPKLYAASHLPFLIKNYLKGDFVKGTVELHEKYGPMVRISPNRLAVDGSVAWPEVFTRRPHQPEFEKTIEAYGLTERIGIFPAYREDHRRQRRLMAHAFSESALTEQEGYIKHYVDLLMSRLGEQAHKGKPVDLTKWYNFLTFDIIGELAFGDPFYSLEKSNYHPWVAMLFQSIKGNAKLQFLLKYRILRPLLLLMIGEKEIAMKEESENLSRVKTDKRLALGSDTRKDFMTYILRNNKDGKGMTHEEIHMNARGLIVAGSETTATALAGFTFHLTHHPEVYQALTEEIRGAFASEEEITMKSTARLPYLHACLEETLRIYPPAAETPPRISPGDYVDGQFVPKGTIISVYQWATHHSPRNFTDPESFKPQRFLTEKHPLYDPRYSNDNKASFRPFASGPRDCIGKNLAYAEMRLVVARLLWSFDLEIEKGQDDWITSQAVFVVYDKGPLMIRLRPRAK</sequence>
<organism evidence="8 9">
    <name type="scientific">Colletotrichum karsti</name>
    <dbReference type="NCBI Taxonomy" id="1095194"/>
    <lineage>
        <taxon>Eukaryota</taxon>
        <taxon>Fungi</taxon>
        <taxon>Dikarya</taxon>
        <taxon>Ascomycota</taxon>
        <taxon>Pezizomycotina</taxon>
        <taxon>Sordariomycetes</taxon>
        <taxon>Hypocreomycetidae</taxon>
        <taxon>Glomerellales</taxon>
        <taxon>Glomerellaceae</taxon>
        <taxon>Colletotrichum</taxon>
        <taxon>Colletotrichum boninense species complex</taxon>
    </lineage>
</organism>
<reference evidence="8" key="2">
    <citation type="submission" date="2020-11" db="EMBL/GenBank/DDBJ databases">
        <title>Whole genome sequencing of Colletotrichum sp.</title>
        <authorList>
            <person name="Li H."/>
        </authorList>
    </citation>
    <scope>NUCLEOTIDE SEQUENCE</scope>
    <source>
        <strain evidence="8">CkLH20</strain>
    </source>
</reference>
<dbReference type="Pfam" id="PF00067">
    <property type="entry name" value="p450"/>
    <property type="match status" value="1"/>
</dbReference>
<dbReference type="EMBL" id="JAATWM020000032">
    <property type="protein sequence ID" value="KAF9873382.1"/>
    <property type="molecule type" value="Genomic_DNA"/>
</dbReference>
<reference evidence="8" key="1">
    <citation type="submission" date="2020-03" db="EMBL/GenBank/DDBJ databases">
        <authorList>
            <person name="He L."/>
        </authorList>
    </citation>
    <scope>NUCLEOTIDE SEQUENCE</scope>
    <source>
        <strain evidence="8">CkLH20</strain>
    </source>
</reference>
<dbReference type="PRINTS" id="PR00463">
    <property type="entry name" value="EP450I"/>
</dbReference>
<keyword evidence="3 6" id="KW-0349">Heme</keyword>
<dbReference type="GO" id="GO:0016705">
    <property type="term" value="F:oxidoreductase activity, acting on paired donors, with incorporation or reduction of molecular oxygen"/>
    <property type="evidence" value="ECO:0007669"/>
    <property type="project" value="InterPro"/>
</dbReference>
<dbReference type="InterPro" id="IPR050121">
    <property type="entry name" value="Cytochrome_P450_monoxygenase"/>
</dbReference>
<dbReference type="InterPro" id="IPR001128">
    <property type="entry name" value="Cyt_P450"/>
</dbReference>
<dbReference type="CDD" id="cd11058">
    <property type="entry name" value="CYP60B-like"/>
    <property type="match status" value="1"/>
</dbReference>
<evidence type="ECO:0000256" key="7">
    <source>
        <dbReference type="SAM" id="Phobius"/>
    </source>
</evidence>
<dbReference type="GeneID" id="62164984"/>
<proteinExistence type="inferred from homology"/>
<comment type="similarity">
    <text evidence="2">Belongs to the cytochrome P450 family.</text>
</comment>
<dbReference type="GO" id="GO:0004497">
    <property type="term" value="F:monooxygenase activity"/>
    <property type="evidence" value="ECO:0007669"/>
    <property type="project" value="InterPro"/>
</dbReference>
<keyword evidence="5 6" id="KW-0408">Iron</keyword>
<dbReference type="RefSeq" id="XP_038742843.1">
    <property type="nucleotide sequence ID" value="XM_038891910.1"/>
</dbReference>
<dbReference type="InterPro" id="IPR036396">
    <property type="entry name" value="Cyt_P450_sf"/>
</dbReference>
<comment type="cofactor">
    <cofactor evidence="1 6">
        <name>heme</name>
        <dbReference type="ChEBI" id="CHEBI:30413"/>
    </cofactor>
</comment>
<evidence type="ECO:0000313" key="8">
    <source>
        <dbReference type="EMBL" id="KAF9873382.1"/>
    </source>
</evidence>
<dbReference type="PANTHER" id="PTHR24305">
    <property type="entry name" value="CYTOCHROME P450"/>
    <property type="match status" value="1"/>
</dbReference>
<dbReference type="PANTHER" id="PTHR24305:SF210">
    <property type="entry name" value="CYTOCHROME P450 MONOOXYGENASE ASQL-RELATED"/>
    <property type="match status" value="1"/>
</dbReference>
<evidence type="ECO:0000313" key="9">
    <source>
        <dbReference type="Proteomes" id="UP000781932"/>
    </source>
</evidence>
<keyword evidence="4 6" id="KW-0479">Metal-binding</keyword>
<evidence type="ECO:0000256" key="1">
    <source>
        <dbReference type="ARBA" id="ARBA00001971"/>
    </source>
</evidence>
<feature type="binding site" description="axial binding residue" evidence="6">
    <location>
        <position position="449"/>
    </location>
    <ligand>
        <name>heme</name>
        <dbReference type="ChEBI" id="CHEBI:30413"/>
    </ligand>
    <ligandPart>
        <name>Fe</name>
        <dbReference type="ChEBI" id="CHEBI:18248"/>
    </ligandPart>
</feature>
<protein>
    <submittedName>
        <fullName evidence="8">Cytochrome P450</fullName>
    </submittedName>
</protein>
<keyword evidence="9" id="KW-1185">Reference proteome</keyword>
<evidence type="ECO:0000256" key="4">
    <source>
        <dbReference type="ARBA" id="ARBA00022723"/>
    </source>
</evidence>
<evidence type="ECO:0000256" key="5">
    <source>
        <dbReference type="ARBA" id="ARBA00023004"/>
    </source>
</evidence>
<evidence type="ECO:0000256" key="6">
    <source>
        <dbReference type="PIRSR" id="PIRSR602401-1"/>
    </source>
</evidence>
<name>A0A9P6I072_9PEZI</name>
<dbReference type="GO" id="GO:0005506">
    <property type="term" value="F:iron ion binding"/>
    <property type="evidence" value="ECO:0007669"/>
    <property type="project" value="InterPro"/>
</dbReference>
<evidence type="ECO:0000256" key="2">
    <source>
        <dbReference type="ARBA" id="ARBA00010617"/>
    </source>
</evidence>
<accession>A0A9P6I072</accession>
<dbReference type="InterPro" id="IPR002401">
    <property type="entry name" value="Cyt_P450_E_grp-I"/>
</dbReference>
<dbReference type="OrthoDB" id="1470350at2759"/>
<dbReference type="AlphaFoldDB" id="A0A9P6I072"/>
<gene>
    <name evidence="8" type="ORF">CkaCkLH20_09195</name>
</gene>
<feature type="transmembrane region" description="Helical" evidence="7">
    <location>
        <begin position="12"/>
        <end position="38"/>
    </location>
</feature>